<gene>
    <name evidence="2" type="ORF">CJ263_11660</name>
</gene>
<keyword evidence="3" id="KW-1185">Reference proteome</keyword>
<feature type="chain" id="PRO_5012691371" description="Secreted protein" evidence="1">
    <location>
        <begin position="20"/>
        <end position="102"/>
    </location>
</feature>
<evidence type="ECO:0000313" key="2">
    <source>
        <dbReference type="EMBL" id="ASV30820.1"/>
    </source>
</evidence>
<dbReference type="RefSeq" id="WP_094997438.1">
    <property type="nucleotide sequence ID" value="NZ_BMJL01000003.1"/>
</dbReference>
<feature type="signal peptide" evidence="1">
    <location>
        <begin position="1"/>
        <end position="19"/>
    </location>
</feature>
<keyword evidence="1" id="KW-0732">Signal</keyword>
<dbReference type="EMBL" id="CP022957">
    <property type="protein sequence ID" value="ASV30820.1"/>
    <property type="molecule type" value="Genomic_DNA"/>
</dbReference>
<dbReference type="OrthoDB" id="997115at2"/>
<organism evidence="2 3">
    <name type="scientific">Maribacter cobaltidurans</name>
    <dbReference type="NCBI Taxonomy" id="1178778"/>
    <lineage>
        <taxon>Bacteria</taxon>
        <taxon>Pseudomonadati</taxon>
        <taxon>Bacteroidota</taxon>
        <taxon>Flavobacteriia</taxon>
        <taxon>Flavobacteriales</taxon>
        <taxon>Flavobacteriaceae</taxon>
        <taxon>Maribacter</taxon>
    </lineage>
</organism>
<evidence type="ECO:0000313" key="3">
    <source>
        <dbReference type="Proteomes" id="UP000215244"/>
    </source>
</evidence>
<dbReference type="KEGG" id="marb:CJ263_11660"/>
<name>A0A223V6R2_9FLAO</name>
<dbReference type="InterPro" id="IPR046601">
    <property type="entry name" value="DUF6660"/>
</dbReference>
<evidence type="ECO:0000256" key="1">
    <source>
        <dbReference type="SAM" id="SignalP"/>
    </source>
</evidence>
<dbReference type="Proteomes" id="UP000215244">
    <property type="component" value="Chromosome"/>
</dbReference>
<sequence>MKFLTIILSFYFLALNVVACGDSGTAKDDAQVVSVVDYDGDHDQDCELCSPFCQCHCCHVHTIDFGIIAFTPLPNPISQENFSHFESVSDGVVSSVLQPPKV</sequence>
<accession>A0A223V6R2</accession>
<dbReference type="Pfam" id="PF20365">
    <property type="entry name" value="DUF6660"/>
    <property type="match status" value="1"/>
</dbReference>
<protein>
    <recommendedName>
        <fullName evidence="4">Secreted protein</fullName>
    </recommendedName>
</protein>
<reference evidence="2 3" key="1">
    <citation type="submission" date="2017-08" db="EMBL/GenBank/DDBJ databases">
        <title>The complete genome sequence of Maribacter sp. B1, isolated from deep-sea sediment.</title>
        <authorList>
            <person name="Wu Y.-H."/>
            <person name="Cheng H."/>
            <person name="Xu X.-W."/>
        </authorList>
    </citation>
    <scope>NUCLEOTIDE SEQUENCE [LARGE SCALE GENOMIC DNA]</scope>
    <source>
        <strain evidence="2 3">B1</strain>
    </source>
</reference>
<proteinExistence type="predicted"/>
<evidence type="ECO:0008006" key="4">
    <source>
        <dbReference type="Google" id="ProtNLM"/>
    </source>
</evidence>
<dbReference type="AlphaFoldDB" id="A0A223V6R2"/>